<gene>
    <name evidence="5" type="ORF">QN217_08245</name>
</gene>
<dbReference type="NCBIfam" id="TIGR01451">
    <property type="entry name" value="B_ant_repeat"/>
    <property type="match status" value="2"/>
</dbReference>
<sequence>MGKLPNITSNWAKAALVALIAFTMLVSVSLADGHAASADSSTTGSTLVSEDFTESSVSDSRWLAFGDACLTAASASPMADASKLGVCAKTEDTAYLAGQSDGFLQLTDNSAGSTSDVLYNRAIPTSAGLDISFYQYQFATSDTGLGEADGIGFFLTDGSYTLDQPGPTGSNYGGALGYASIGDKSGIDNGVLGVGLDVYGNYANQPYVGTSCSTSNLFSPSSISLRGQGSGTDGYCLLKNGNGTYSTSNDALKTSAPAVSQSGADNGSLVHIVVSPVTEANPLPTVTISVNDTVVSSYQLTTALPSLVKFGFASSTGGGHSAHMVRLTSVKSVEPMDALNLVKTVNHDVTNGGTLQKVFKAGDTVPYSFEVSNTGNETLKGIKVTDPKISNIQCAEPAGGLTVANSMTCTGTYGPLTAAEASAGHFDNTAVATAQNEEDQTVTSNESSATIPTYTTGNLAVTKKVTGSGASAVDEGDSYSVNYSYPAGAYQYCSADGTATASDTDEQYAAGSGTLQVKADGTAVSSSQIPTGAKVELSEVQPSNTSSINWESPSFSPQSVTIGCQGTTSDVQLTNTADQVSGSVSWKKTDAAASGTMLAGSQWELTKPDGSTETVVDNGQNDADSVEGQLKVSDLAWGEYSLKETKAPTGYVLNAKPYSFKVDSKDLNVSLGSIANTAGNTGLVLKKTSDPASGSTVKRGQTITYSVTAHNTGNVDLPAVVVTDDMSKVLNAARSSMVRRRPQSMVSMPDP</sequence>
<evidence type="ECO:0000259" key="1">
    <source>
        <dbReference type="Pfam" id="PF17802"/>
    </source>
</evidence>
<feature type="domain" description="DUF5979" evidence="2">
    <location>
        <begin position="460"/>
        <end position="577"/>
    </location>
</feature>
<dbReference type="InterPro" id="IPR057687">
    <property type="entry name" value="DUF7927"/>
</dbReference>
<organism evidence="5">
    <name type="scientific">Bifidobacterium fermentum</name>
    <dbReference type="NCBI Taxonomy" id="3059035"/>
    <lineage>
        <taxon>Bacteria</taxon>
        <taxon>Bacillati</taxon>
        <taxon>Actinomycetota</taxon>
        <taxon>Actinomycetes</taxon>
        <taxon>Bifidobacteriales</taxon>
        <taxon>Bifidobacteriaceae</taxon>
        <taxon>Bifidobacterium</taxon>
    </lineage>
</organism>
<dbReference type="Pfam" id="PF24346">
    <property type="entry name" value="DUF7507"/>
    <property type="match status" value="1"/>
</dbReference>
<evidence type="ECO:0000259" key="3">
    <source>
        <dbReference type="Pfam" id="PF24346"/>
    </source>
</evidence>
<evidence type="ECO:0000259" key="2">
    <source>
        <dbReference type="Pfam" id="PF19407"/>
    </source>
</evidence>
<evidence type="ECO:0000259" key="4">
    <source>
        <dbReference type="Pfam" id="PF25549"/>
    </source>
</evidence>
<feature type="domain" description="SpaA-like prealbumin fold" evidence="1">
    <location>
        <begin position="582"/>
        <end position="666"/>
    </location>
</feature>
<feature type="domain" description="DUF7507" evidence="3">
    <location>
        <begin position="338"/>
        <end position="444"/>
    </location>
</feature>
<evidence type="ECO:0000313" key="5">
    <source>
        <dbReference type="EMBL" id="XDS46116.1"/>
    </source>
</evidence>
<dbReference type="InterPro" id="IPR041033">
    <property type="entry name" value="SpaA_PFL_dom_1"/>
</dbReference>
<name>A0AB39UAI2_9BIFI</name>
<reference evidence="5" key="1">
    <citation type="submission" date="2023-07" db="EMBL/GenBank/DDBJ databases">
        <title>Bifidobacterium aquikefiriaerophilum sp. nov. and Bifidobacterium eccum sp. nov., isolated from water kefir.</title>
        <authorList>
            <person name="Breselge S."/>
            <person name="Bellassi P."/>
            <person name="Barcenilla C."/>
            <person name="Alvarez-Ordonez A."/>
            <person name="Morelli L."/>
            <person name="Cotter P.D."/>
        </authorList>
    </citation>
    <scope>NUCLEOTIDE SEQUENCE</scope>
    <source>
        <strain evidence="5">WK048_4_13</strain>
    </source>
</reference>
<dbReference type="Pfam" id="PF17802">
    <property type="entry name" value="SpaA"/>
    <property type="match status" value="1"/>
</dbReference>
<dbReference type="SUPFAM" id="SSF49899">
    <property type="entry name" value="Concanavalin A-like lectins/glucanases"/>
    <property type="match status" value="1"/>
</dbReference>
<dbReference type="Gene3D" id="2.60.40.10">
    <property type="entry name" value="Immunoglobulins"/>
    <property type="match status" value="1"/>
</dbReference>
<dbReference type="Pfam" id="PF25549">
    <property type="entry name" value="DUF7927"/>
    <property type="match status" value="1"/>
</dbReference>
<dbReference type="InterPro" id="IPR047589">
    <property type="entry name" value="DUF11_rpt"/>
</dbReference>
<proteinExistence type="predicted"/>
<dbReference type="InterPro" id="IPR055354">
    <property type="entry name" value="DUF7507"/>
</dbReference>
<dbReference type="InterPro" id="IPR013783">
    <property type="entry name" value="Ig-like_fold"/>
</dbReference>
<dbReference type="AlphaFoldDB" id="A0AB39UAI2"/>
<dbReference type="EMBL" id="CP129675">
    <property type="protein sequence ID" value="XDS46116.1"/>
    <property type="molecule type" value="Genomic_DNA"/>
</dbReference>
<dbReference type="RefSeq" id="WP_369343078.1">
    <property type="nucleotide sequence ID" value="NZ_CP129675.1"/>
</dbReference>
<dbReference type="Pfam" id="PF19407">
    <property type="entry name" value="DUF5979"/>
    <property type="match status" value="1"/>
</dbReference>
<dbReference type="InterPro" id="IPR013320">
    <property type="entry name" value="ConA-like_dom_sf"/>
</dbReference>
<feature type="domain" description="DUF7927" evidence="4">
    <location>
        <begin position="683"/>
        <end position="734"/>
    </location>
</feature>
<dbReference type="Gene3D" id="2.60.120.200">
    <property type="match status" value="1"/>
</dbReference>
<dbReference type="GO" id="GO:0005975">
    <property type="term" value="P:carbohydrate metabolic process"/>
    <property type="evidence" value="ECO:0007669"/>
    <property type="project" value="UniProtKB-ARBA"/>
</dbReference>
<dbReference type="InterPro" id="IPR046022">
    <property type="entry name" value="DUF5979"/>
</dbReference>
<protein>
    <submittedName>
        <fullName evidence="5">SpaA isopeptide-forming pilin-related protein</fullName>
    </submittedName>
</protein>
<accession>A0AB39UAI2</accession>